<keyword evidence="2" id="KW-1185">Reference proteome</keyword>
<evidence type="ECO:0000313" key="1">
    <source>
        <dbReference type="EMBL" id="MDU0352641.1"/>
    </source>
</evidence>
<reference evidence="1 2" key="1">
    <citation type="submission" date="2023-10" db="EMBL/GenBank/DDBJ databases">
        <title>Glaciecola aquimarina strain GGW-M5 nov., isolated from a coastal seawater.</title>
        <authorList>
            <person name="Bayburt H."/>
            <person name="Kim J.M."/>
            <person name="Choi B.J."/>
            <person name="Jeon C.O."/>
        </authorList>
    </citation>
    <scope>NUCLEOTIDE SEQUENCE [LARGE SCALE GENOMIC DNA]</scope>
    <source>
        <strain evidence="1 2">KCTC 32108</strain>
    </source>
</reference>
<organism evidence="1 2">
    <name type="scientific">Paraglaciecola aquimarina</name>
    <dbReference type="NCBI Taxonomy" id="1235557"/>
    <lineage>
        <taxon>Bacteria</taxon>
        <taxon>Pseudomonadati</taxon>
        <taxon>Pseudomonadota</taxon>
        <taxon>Gammaproteobacteria</taxon>
        <taxon>Alteromonadales</taxon>
        <taxon>Alteromonadaceae</taxon>
        <taxon>Paraglaciecola</taxon>
    </lineage>
</organism>
<sequence>MHPNSVIAVAAGKTSALTDKFGVMTLSETGGNDEFDLGLQLQSICEKRKGAILAGHGVINWANDNKSVMTSLDIIEKAARVILKHDKGENTFGVVRSNNARC</sequence>
<dbReference type="InterPro" id="IPR036409">
    <property type="entry name" value="Aldolase_II/adducin_N_sf"/>
</dbReference>
<proteinExistence type="predicted"/>
<comment type="caution">
    <text evidence="1">The sequence shown here is derived from an EMBL/GenBank/DDBJ whole genome shotgun (WGS) entry which is preliminary data.</text>
</comment>
<evidence type="ECO:0000313" key="2">
    <source>
        <dbReference type="Proteomes" id="UP001247805"/>
    </source>
</evidence>
<dbReference type="RefSeq" id="WP_316024350.1">
    <property type="nucleotide sequence ID" value="NZ_JAWDIO010000001.1"/>
</dbReference>
<accession>A0ABU3SRM2</accession>
<name>A0ABU3SRM2_9ALTE</name>
<gene>
    <name evidence="1" type="ORF">RS130_00755</name>
</gene>
<protein>
    <submittedName>
        <fullName evidence="1">Uncharacterized protein</fullName>
    </submittedName>
</protein>
<dbReference type="EMBL" id="JAWDIO010000001">
    <property type="protein sequence ID" value="MDU0352641.1"/>
    <property type="molecule type" value="Genomic_DNA"/>
</dbReference>
<dbReference type="SUPFAM" id="SSF53639">
    <property type="entry name" value="AraD/HMP-PK domain-like"/>
    <property type="match status" value="1"/>
</dbReference>
<dbReference type="Gene3D" id="3.40.225.10">
    <property type="entry name" value="Class II aldolase/adducin N-terminal domain"/>
    <property type="match status" value="1"/>
</dbReference>
<dbReference type="Proteomes" id="UP001247805">
    <property type="component" value="Unassembled WGS sequence"/>
</dbReference>